<accession>A0A410PXN0</accession>
<evidence type="ECO:0000259" key="3">
    <source>
        <dbReference type="Pfam" id="PF00892"/>
    </source>
</evidence>
<evidence type="ECO:0000313" key="4">
    <source>
        <dbReference type="EMBL" id="QAT43689.1"/>
    </source>
</evidence>
<evidence type="ECO:0000256" key="1">
    <source>
        <dbReference type="ARBA" id="ARBA00007362"/>
    </source>
</evidence>
<comment type="similarity">
    <text evidence="1">Belongs to the EamA transporter family.</text>
</comment>
<dbReference type="SUPFAM" id="SSF103481">
    <property type="entry name" value="Multidrug resistance efflux transporter EmrE"/>
    <property type="match status" value="2"/>
</dbReference>
<feature type="transmembrane region" description="Helical" evidence="2">
    <location>
        <begin position="161"/>
        <end position="183"/>
    </location>
</feature>
<dbReference type="GO" id="GO:0016020">
    <property type="term" value="C:membrane"/>
    <property type="evidence" value="ECO:0007669"/>
    <property type="project" value="InterPro"/>
</dbReference>
<dbReference type="PANTHER" id="PTHR22911">
    <property type="entry name" value="ACYL-MALONYL CONDENSING ENZYME-RELATED"/>
    <property type="match status" value="1"/>
</dbReference>
<protein>
    <submittedName>
        <fullName evidence="4">DMT family transporter</fullName>
    </submittedName>
</protein>
<proteinExistence type="inferred from homology"/>
<dbReference type="PANTHER" id="PTHR22911:SF79">
    <property type="entry name" value="MOBA-LIKE NTP TRANSFERASE DOMAIN-CONTAINING PROTEIN"/>
    <property type="match status" value="1"/>
</dbReference>
<dbReference type="InterPro" id="IPR000620">
    <property type="entry name" value="EamA_dom"/>
</dbReference>
<feature type="transmembrane region" description="Helical" evidence="2">
    <location>
        <begin position="276"/>
        <end position="296"/>
    </location>
</feature>
<feature type="transmembrane region" description="Helical" evidence="2">
    <location>
        <begin position="138"/>
        <end position="155"/>
    </location>
</feature>
<feature type="transmembrane region" description="Helical" evidence="2">
    <location>
        <begin position="109"/>
        <end position="131"/>
    </location>
</feature>
<dbReference type="KEGG" id="amij:EQM06_10895"/>
<dbReference type="Pfam" id="PF00892">
    <property type="entry name" value="EamA"/>
    <property type="match status" value="2"/>
</dbReference>
<sequence>MKRNGGIFNMETTSSAPKPAPTKAERRQSIFYMAVCAALWSIGGIFIKLLPWNAFAIAGARSLIAAIIVYTYIRHKKIQMKFVKQAFVSGAFLSGVFLSFVIANKLTTAANAIVLQFTSPVFILILSAVFLHKKCRRGDLITVTATLAGISLFFLDHLTPGGMLGNGFGMFTGLMVACSYLIVGEVDEETRMTGIFLGQIFTAVIGMPALIFTETAITTPALFSILALGIFQLGIPYVLFGLAMKNGSALSCNLIGAIEPLLNPVWVFLFNGEAPGFFALIGAVIVITAITLWCIWNDQVSRLQEAEEQKKLDSA</sequence>
<dbReference type="Proteomes" id="UP000287601">
    <property type="component" value="Chromosome"/>
</dbReference>
<feature type="domain" description="EamA" evidence="3">
    <location>
        <begin position="168"/>
        <end position="292"/>
    </location>
</feature>
<keyword evidence="2" id="KW-1133">Transmembrane helix</keyword>
<dbReference type="EMBL" id="CP035281">
    <property type="protein sequence ID" value="QAT43689.1"/>
    <property type="molecule type" value="Genomic_DNA"/>
</dbReference>
<feature type="transmembrane region" description="Helical" evidence="2">
    <location>
        <begin position="219"/>
        <end position="240"/>
    </location>
</feature>
<dbReference type="AlphaFoldDB" id="A0A410PXN0"/>
<feature type="transmembrane region" description="Helical" evidence="2">
    <location>
        <begin position="195"/>
        <end position="213"/>
    </location>
</feature>
<keyword evidence="2" id="KW-0812">Transmembrane</keyword>
<feature type="transmembrane region" description="Helical" evidence="2">
    <location>
        <begin position="252"/>
        <end position="270"/>
    </location>
</feature>
<evidence type="ECO:0000256" key="2">
    <source>
        <dbReference type="SAM" id="Phobius"/>
    </source>
</evidence>
<reference evidence="4 5" key="1">
    <citation type="submission" date="2019-01" db="EMBL/GenBank/DDBJ databases">
        <title>Draft genomes of a novel of Aminipila strains.</title>
        <authorList>
            <person name="Ma S."/>
        </authorList>
    </citation>
    <scope>NUCLEOTIDE SEQUENCE [LARGE SCALE GENOMIC DNA]</scope>
    <source>
        <strain evidence="5">JN-39</strain>
    </source>
</reference>
<evidence type="ECO:0000313" key="5">
    <source>
        <dbReference type="Proteomes" id="UP000287601"/>
    </source>
</evidence>
<feature type="transmembrane region" description="Helical" evidence="2">
    <location>
        <begin position="53"/>
        <end position="73"/>
    </location>
</feature>
<gene>
    <name evidence="4" type="ORF">EQM06_10895</name>
</gene>
<dbReference type="OrthoDB" id="9814731at2"/>
<name>A0A410PXN0_9FIRM</name>
<feature type="domain" description="EamA" evidence="3">
    <location>
        <begin position="30"/>
        <end position="154"/>
    </location>
</feature>
<keyword evidence="5" id="KW-1185">Reference proteome</keyword>
<dbReference type="InterPro" id="IPR037185">
    <property type="entry name" value="EmrE-like"/>
</dbReference>
<feature type="transmembrane region" description="Helical" evidence="2">
    <location>
        <begin position="30"/>
        <end position="47"/>
    </location>
</feature>
<feature type="transmembrane region" description="Helical" evidence="2">
    <location>
        <begin position="85"/>
        <end position="103"/>
    </location>
</feature>
<keyword evidence="2" id="KW-0472">Membrane</keyword>
<organism evidence="4 5">
    <name type="scientific">Aminipila luticellarii</name>
    <dbReference type="NCBI Taxonomy" id="2507160"/>
    <lineage>
        <taxon>Bacteria</taxon>
        <taxon>Bacillati</taxon>
        <taxon>Bacillota</taxon>
        <taxon>Clostridia</taxon>
        <taxon>Peptostreptococcales</taxon>
        <taxon>Anaerovoracaceae</taxon>
        <taxon>Aminipila</taxon>
    </lineage>
</organism>